<evidence type="ECO:0000259" key="2">
    <source>
        <dbReference type="Pfam" id="PF01464"/>
    </source>
</evidence>
<dbReference type="InterPro" id="IPR023346">
    <property type="entry name" value="Lysozyme-like_dom_sf"/>
</dbReference>
<sequence>MADISFFSSILSWLATRRAAVARKDTGQPVDPMPGGLPAPAADTGIEIAWGARVSAAFKRKATAIAHRLEMDPNHLMAIMAFETGRSFDPAVTNQAGSGATGLIQFMPATARALGTSTSRLALMTAVEQLDYVERYLAPYAGRMGDLASAYMVVLYPRAVDKAPGFVLFRKGSTAYRLNRGLDVNGDGQVTKAEAAAKVVALLDEGLRPGLIG</sequence>
<dbReference type="InterPro" id="IPR008258">
    <property type="entry name" value="Transglycosylase_SLT_dom_1"/>
</dbReference>
<gene>
    <name evidence="3" type="ORF">OEG82_09750</name>
</gene>
<keyword evidence="4" id="KW-1185">Reference proteome</keyword>
<name>A0ABT3YEI7_9HYPH</name>
<accession>A0ABT3YEI7</accession>
<reference evidence="3" key="1">
    <citation type="submission" date="2022-10" db="EMBL/GenBank/DDBJ databases">
        <title>Hoeflea sp. J2-29, isolated from marine algae.</title>
        <authorList>
            <person name="Kristyanto S."/>
            <person name="Kim J.M."/>
            <person name="Jeon C.O."/>
        </authorList>
    </citation>
    <scope>NUCLEOTIDE SEQUENCE</scope>
    <source>
        <strain evidence="3">J2-29</strain>
    </source>
</reference>
<feature type="domain" description="Transglycosylase SLT" evidence="2">
    <location>
        <begin position="66"/>
        <end position="118"/>
    </location>
</feature>
<comment type="similarity">
    <text evidence="1">Belongs to the virb1 family.</text>
</comment>
<evidence type="ECO:0000313" key="3">
    <source>
        <dbReference type="EMBL" id="MCY0094306.1"/>
    </source>
</evidence>
<dbReference type="RefSeq" id="WP_267612257.1">
    <property type="nucleotide sequence ID" value="NZ_JAOVZQ010000001.1"/>
</dbReference>
<dbReference type="SUPFAM" id="SSF53955">
    <property type="entry name" value="Lysozyme-like"/>
    <property type="match status" value="1"/>
</dbReference>
<organism evidence="3 4">
    <name type="scientific">Hoeflea ulvae</name>
    <dbReference type="NCBI Taxonomy" id="2983764"/>
    <lineage>
        <taxon>Bacteria</taxon>
        <taxon>Pseudomonadati</taxon>
        <taxon>Pseudomonadota</taxon>
        <taxon>Alphaproteobacteria</taxon>
        <taxon>Hyphomicrobiales</taxon>
        <taxon>Rhizobiaceae</taxon>
        <taxon>Hoeflea</taxon>
    </lineage>
</organism>
<dbReference type="Proteomes" id="UP001081283">
    <property type="component" value="Unassembled WGS sequence"/>
</dbReference>
<dbReference type="Pfam" id="PF01464">
    <property type="entry name" value="SLT"/>
    <property type="match status" value="1"/>
</dbReference>
<protein>
    <submittedName>
        <fullName evidence="3">Lytic transglycosylase domain-containing protein</fullName>
    </submittedName>
</protein>
<comment type="caution">
    <text evidence="3">The sequence shown here is derived from an EMBL/GenBank/DDBJ whole genome shotgun (WGS) entry which is preliminary data.</text>
</comment>
<evidence type="ECO:0000256" key="1">
    <source>
        <dbReference type="ARBA" id="ARBA00009387"/>
    </source>
</evidence>
<dbReference type="Gene3D" id="1.10.530.10">
    <property type="match status" value="1"/>
</dbReference>
<proteinExistence type="inferred from homology"/>
<evidence type="ECO:0000313" key="4">
    <source>
        <dbReference type="Proteomes" id="UP001081283"/>
    </source>
</evidence>
<dbReference type="EMBL" id="JAOVZQ010000001">
    <property type="protein sequence ID" value="MCY0094306.1"/>
    <property type="molecule type" value="Genomic_DNA"/>
</dbReference>